<accession>A0AAV5RFM6</accession>
<dbReference type="SUPFAM" id="SSF47954">
    <property type="entry name" value="Cyclin-like"/>
    <property type="match status" value="2"/>
</dbReference>
<evidence type="ECO:0000313" key="4">
    <source>
        <dbReference type="Proteomes" id="UP001362899"/>
    </source>
</evidence>
<dbReference type="EMBL" id="BTGC01000001">
    <property type="protein sequence ID" value="GMM49369.1"/>
    <property type="molecule type" value="Genomic_DNA"/>
</dbReference>
<dbReference type="InterPro" id="IPR013763">
    <property type="entry name" value="Cyclin-like_dom"/>
</dbReference>
<dbReference type="InterPro" id="IPR036915">
    <property type="entry name" value="Cyclin-like_sf"/>
</dbReference>
<gene>
    <name evidence="3" type="ORF">DASB73_003270</name>
</gene>
<organism evidence="3 4">
    <name type="scientific">Starmerella bacillaris</name>
    <name type="common">Yeast</name>
    <name type="synonym">Candida zemplinina</name>
    <dbReference type="NCBI Taxonomy" id="1247836"/>
    <lineage>
        <taxon>Eukaryota</taxon>
        <taxon>Fungi</taxon>
        <taxon>Dikarya</taxon>
        <taxon>Ascomycota</taxon>
        <taxon>Saccharomycotina</taxon>
        <taxon>Dipodascomycetes</taxon>
        <taxon>Dipodascales</taxon>
        <taxon>Trichomonascaceae</taxon>
        <taxon>Starmerella</taxon>
    </lineage>
</organism>
<proteinExistence type="inferred from homology"/>
<comment type="caution">
    <text evidence="3">The sequence shown here is derived from an EMBL/GenBank/DDBJ whole genome shotgun (WGS) entry which is preliminary data.</text>
</comment>
<evidence type="ECO:0000313" key="3">
    <source>
        <dbReference type="EMBL" id="GMM49369.1"/>
    </source>
</evidence>
<dbReference type="GO" id="GO:0016538">
    <property type="term" value="F:cyclin-dependent protein serine/threonine kinase regulator activity"/>
    <property type="evidence" value="ECO:0007669"/>
    <property type="project" value="InterPro"/>
</dbReference>
<keyword evidence="4" id="KW-1185">Reference proteome</keyword>
<dbReference type="Gene3D" id="1.10.472.10">
    <property type="entry name" value="Cyclin-like"/>
    <property type="match status" value="2"/>
</dbReference>
<feature type="domain" description="Cyclin-like" evidence="2">
    <location>
        <begin position="42"/>
        <end position="152"/>
    </location>
</feature>
<dbReference type="SMART" id="SM00385">
    <property type="entry name" value="CYCLIN"/>
    <property type="match status" value="2"/>
</dbReference>
<keyword evidence="1" id="KW-0195">Cyclin</keyword>
<dbReference type="Proteomes" id="UP001362899">
    <property type="component" value="Unassembled WGS sequence"/>
</dbReference>
<name>A0AAV5RFM6_STABA</name>
<feature type="domain" description="Cyclin-like" evidence="2">
    <location>
        <begin position="162"/>
        <end position="244"/>
    </location>
</feature>
<evidence type="ECO:0000259" key="2">
    <source>
        <dbReference type="SMART" id="SM00385"/>
    </source>
</evidence>
<reference evidence="3 4" key="1">
    <citation type="journal article" date="2023" name="Elife">
        <title>Identification of key yeast species and microbe-microbe interactions impacting larval growth of Drosophila in the wild.</title>
        <authorList>
            <person name="Mure A."/>
            <person name="Sugiura Y."/>
            <person name="Maeda R."/>
            <person name="Honda K."/>
            <person name="Sakurai N."/>
            <person name="Takahashi Y."/>
            <person name="Watada M."/>
            <person name="Katoh T."/>
            <person name="Gotoh A."/>
            <person name="Gotoh Y."/>
            <person name="Taniguchi I."/>
            <person name="Nakamura K."/>
            <person name="Hayashi T."/>
            <person name="Katayama T."/>
            <person name="Uemura T."/>
            <person name="Hattori Y."/>
        </authorList>
    </citation>
    <scope>NUCLEOTIDE SEQUENCE [LARGE SCALE GENOMIC DNA]</scope>
    <source>
        <strain evidence="3 4">SB-73</strain>
    </source>
</reference>
<dbReference type="Pfam" id="PF00134">
    <property type="entry name" value="Cyclin_N"/>
    <property type="match status" value="1"/>
</dbReference>
<evidence type="ECO:0000256" key="1">
    <source>
        <dbReference type="RuleBase" id="RU000383"/>
    </source>
</evidence>
<protein>
    <recommendedName>
        <fullName evidence="2">Cyclin-like domain-containing protein</fullName>
    </recommendedName>
</protein>
<dbReference type="PANTHER" id="PTHR10026">
    <property type="entry name" value="CYCLIN"/>
    <property type="match status" value="1"/>
</dbReference>
<sequence length="263" mass="30363">MEELQRDPRWVFPLEHWKKATPSRSDDLSYEEELISRGKGVQFITRMASMLRLPSQTIFAASLFLHRFYTRHSLKRLHPYQIAASCVFLACKTEESPRKLKDVATITTKSALKSQKTRAEVEKEHAADVEQWIKVIPSREDELLQTLKFDFEETAPYDALKFLIMKFVPAEDKNELGTLATSFINDSCRTILCITLSMKELAVVALYWASRTADKQIPDFEGEKWYSFVMPENKIIQSVNEMAEMLALVRNGVVDGQVYEKIQ</sequence>
<dbReference type="InterPro" id="IPR006671">
    <property type="entry name" value="Cyclin_N"/>
</dbReference>
<dbReference type="GO" id="GO:0006357">
    <property type="term" value="P:regulation of transcription by RNA polymerase II"/>
    <property type="evidence" value="ECO:0007669"/>
    <property type="project" value="InterPro"/>
</dbReference>
<dbReference type="InterPro" id="IPR043198">
    <property type="entry name" value="Cyclin/Ssn8"/>
</dbReference>
<comment type="similarity">
    <text evidence="1">Belongs to the cyclin family.</text>
</comment>
<dbReference type="AlphaFoldDB" id="A0AAV5RFM6"/>